<dbReference type="Proteomes" id="UP001158066">
    <property type="component" value="Unassembled WGS sequence"/>
</dbReference>
<evidence type="ECO:0000259" key="7">
    <source>
        <dbReference type="Pfam" id="PF06271"/>
    </source>
</evidence>
<keyword evidence="4 6" id="KW-0472">Membrane</keyword>
<gene>
    <name evidence="8" type="ORF">SAMN06296020_10581</name>
</gene>
<protein>
    <submittedName>
        <fullName evidence="8">RDD family protein</fullName>
    </submittedName>
</protein>
<evidence type="ECO:0000256" key="5">
    <source>
        <dbReference type="SAM" id="Coils"/>
    </source>
</evidence>
<keyword evidence="5" id="KW-0175">Coiled coil</keyword>
<accession>A0AA45WVV8</accession>
<dbReference type="RefSeq" id="WP_283409010.1">
    <property type="nucleotide sequence ID" value="NZ_FXUF01000005.1"/>
</dbReference>
<dbReference type="EMBL" id="FXUF01000005">
    <property type="protein sequence ID" value="SMP54060.1"/>
    <property type="molecule type" value="Genomic_DNA"/>
</dbReference>
<organism evidence="8 9">
    <name type="scientific">Anoxynatronum buryatiense</name>
    <dbReference type="NCBI Taxonomy" id="489973"/>
    <lineage>
        <taxon>Bacteria</taxon>
        <taxon>Bacillati</taxon>
        <taxon>Bacillota</taxon>
        <taxon>Clostridia</taxon>
        <taxon>Eubacteriales</taxon>
        <taxon>Clostridiaceae</taxon>
        <taxon>Anoxynatronum</taxon>
    </lineage>
</organism>
<keyword evidence="9" id="KW-1185">Reference proteome</keyword>
<keyword evidence="2 6" id="KW-0812">Transmembrane</keyword>
<dbReference type="GO" id="GO:0016020">
    <property type="term" value="C:membrane"/>
    <property type="evidence" value="ECO:0007669"/>
    <property type="project" value="UniProtKB-SubCell"/>
</dbReference>
<feature type="transmembrane region" description="Helical" evidence="6">
    <location>
        <begin position="368"/>
        <end position="389"/>
    </location>
</feature>
<feature type="transmembrane region" description="Helical" evidence="6">
    <location>
        <begin position="268"/>
        <end position="290"/>
    </location>
</feature>
<comment type="caution">
    <text evidence="8">The sequence shown here is derived from an EMBL/GenBank/DDBJ whole genome shotgun (WGS) entry which is preliminary data.</text>
</comment>
<evidence type="ECO:0000313" key="9">
    <source>
        <dbReference type="Proteomes" id="UP001158066"/>
    </source>
</evidence>
<keyword evidence="3 6" id="KW-1133">Transmembrane helix</keyword>
<dbReference type="AlphaFoldDB" id="A0AA45WVV8"/>
<dbReference type="InterPro" id="IPR010432">
    <property type="entry name" value="RDD"/>
</dbReference>
<evidence type="ECO:0000313" key="8">
    <source>
        <dbReference type="EMBL" id="SMP54060.1"/>
    </source>
</evidence>
<evidence type="ECO:0000256" key="3">
    <source>
        <dbReference type="ARBA" id="ARBA00022989"/>
    </source>
</evidence>
<evidence type="ECO:0000256" key="4">
    <source>
        <dbReference type="ARBA" id="ARBA00023136"/>
    </source>
</evidence>
<name>A0AA45WVV8_9CLOT</name>
<comment type="subcellular location">
    <subcellularLocation>
        <location evidence="1">Membrane</location>
        <topology evidence="1">Multi-pass membrane protein</topology>
    </subcellularLocation>
</comment>
<evidence type="ECO:0000256" key="6">
    <source>
        <dbReference type="SAM" id="Phobius"/>
    </source>
</evidence>
<sequence length="390" mass="44407">MNNAQESLEIQKNTIKELKNAVDKVKSGLLVWLVTQAESKHDLDYAENLSKAIINMLFSEMPSSESEADFLINSYNQYATSKIIFENIKPNGEIKQLIRDTVHISALVNYSNAFEDGRRIEPEFFNSILREPQRVLAEYQLTTDDTLFPDIAEYIRRSQSFFEASYEKRESSTNNSTDQLCCKKDFDVGAKMVNAETVDAEIVDIGDADGIDENPMIVKSDGNKICNQVRPFIRLFAKTFDIQLFSICVWVLLYVSLPLSIYDEIQSVYIMNWIVVAIAIQLEAFVLSILGTTPGKWLLNTRVVDIKGNRPSLTTALQRSNEAYIKGLGLEVPLVNLITRMYAYNFLTNYSSTPWDQRLGLTVVHKKIGFIRSIGYITAFSIMVFYFYIG</sequence>
<feature type="domain" description="RDD" evidence="7">
    <location>
        <begin position="233"/>
        <end position="345"/>
    </location>
</feature>
<proteinExistence type="predicted"/>
<dbReference type="Pfam" id="PF06271">
    <property type="entry name" value="RDD"/>
    <property type="match status" value="1"/>
</dbReference>
<feature type="coiled-coil region" evidence="5">
    <location>
        <begin position="1"/>
        <end position="28"/>
    </location>
</feature>
<evidence type="ECO:0000256" key="2">
    <source>
        <dbReference type="ARBA" id="ARBA00022692"/>
    </source>
</evidence>
<reference evidence="8" key="1">
    <citation type="submission" date="2017-05" db="EMBL/GenBank/DDBJ databases">
        <authorList>
            <person name="Varghese N."/>
            <person name="Submissions S."/>
        </authorList>
    </citation>
    <scope>NUCLEOTIDE SEQUENCE</scope>
    <source>
        <strain evidence="8">Su22</strain>
    </source>
</reference>
<evidence type="ECO:0000256" key="1">
    <source>
        <dbReference type="ARBA" id="ARBA00004141"/>
    </source>
</evidence>
<feature type="transmembrane region" description="Helical" evidence="6">
    <location>
        <begin position="242"/>
        <end position="262"/>
    </location>
</feature>